<dbReference type="GO" id="GO:0000976">
    <property type="term" value="F:transcription cis-regulatory region binding"/>
    <property type="evidence" value="ECO:0007669"/>
    <property type="project" value="TreeGrafter"/>
</dbReference>
<dbReference type="RefSeq" id="WP_166659029.1">
    <property type="nucleotide sequence ID" value="NZ_SNXZ01000001.1"/>
</dbReference>
<dbReference type="Gene3D" id="1.10.10.60">
    <property type="entry name" value="Homeodomain-like"/>
    <property type="match status" value="1"/>
</dbReference>
<dbReference type="Pfam" id="PF00440">
    <property type="entry name" value="TetR_N"/>
    <property type="match status" value="1"/>
</dbReference>
<gene>
    <name evidence="6" type="ORF">EV186_1011120</name>
</gene>
<protein>
    <submittedName>
        <fullName evidence="6">TetR family transcriptional regulator</fullName>
    </submittedName>
</protein>
<accession>A0A4R6SMJ3</accession>
<keyword evidence="3" id="KW-0804">Transcription</keyword>
<sequence>MTDALGLRERKKLRTRATLTAAALRLFEEQGYEQTTVAEIAAAADVSTRTFFSYFDGKEDVVFREQGRGLERAAELVRANAPSTSLVDNLLAVVEDKLSSATDSAAELFEFGPAVLRLVESVPALQAASLRRIDRAQAALVDVLVECYPDRDQVDIAVAVGMVFGALRAASVISLKRGDDLDTALAAVRRAVDAAVHGLRGTFGG</sequence>
<evidence type="ECO:0000313" key="6">
    <source>
        <dbReference type="EMBL" id="TDQ05154.1"/>
    </source>
</evidence>
<dbReference type="PANTHER" id="PTHR30055">
    <property type="entry name" value="HTH-TYPE TRANSCRIPTIONAL REGULATOR RUTR"/>
    <property type="match status" value="1"/>
</dbReference>
<dbReference type="PRINTS" id="PR00455">
    <property type="entry name" value="HTHTETR"/>
</dbReference>
<dbReference type="InterPro" id="IPR009057">
    <property type="entry name" value="Homeodomain-like_sf"/>
</dbReference>
<proteinExistence type="predicted"/>
<evidence type="ECO:0000256" key="4">
    <source>
        <dbReference type="PROSITE-ProRule" id="PRU00335"/>
    </source>
</evidence>
<dbReference type="Gene3D" id="1.10.357.10">
    <property type="entry name" value="Tetracycline Repressor, domain 2"/>
    <property type="match status" value="1"/>
</dbReference>
<reference evidence="6 7" key="1">
    <citation type="submission" date="2019-03" db="EMBL/GenBank/DDBJ databases">
        <title>Genomic Encyclopedia of Type Strains, Phase IV (KMG-IV): sequencing the most valuable type-strain genomes for metagenomic binning, comparative biology and taxonomic classification.</title>
        <authorList>
            <person name="Goeker M."/>
        </authorList>
    </citation>
    <scope>NUCLEOTIDE SEQUENCE [LARGE SCALE GENOMIC DNA]</scope>
    <source>
        <strain evidence="6 7">DSM 45361</strain>
    </source>
</reference>
<dbReference type="PROSITE" id="PS01081">
    <property type="entry name" value="HTH_TETR_1"/>
    <property type="match status" value="1"/>
</dbReference>
<dbReference type="EMBL" id="SNXZ01000001">
    <property type="protein sequence ID" value="TDQ05154.1"/>
    <property type="molecule type" value="Genomic_DNA"/>
</dbReference>
<evidence type="ECO:0000313" key="7">
    <source>
        <dbReference type="Proteomes" id="UP000295444"/>
    </source>
</evidence>
<evidence type="ECO:0000256" key="2">
    <source>
        <dbReference type="ARBA" id="ARBA00023125"/>
    </source>
</evidence>
<feature type="DNA-binding region" description="H-T-H motif" evidence="4">
    <location>
        <begin position="36"/>
        <end position="55"/>
    </location>
</feature>
<dbReference type="InterPro" id="IPR050109">
    <property type="entry name" value="HTH-type_TetR-like_transc_reg"/>
</dbReference>
<dbReference type="PANTHER" id="PTHR30055:SF234">
    <property type="entry name" value="HTH-TYPE TRANSCRIPTIONAL REGULATOR BETI"/>
    <property type="match status" value="1"/>
</dbReference>
<dbReference type="SUPFAM" id="SSF46689">
    <property type="entry name" value="Homeodomain-like"/>
    <property type="match status" value="1"/>
</dbReference>
<dbReference type="InterPro" id="IPR001647">
    <property type="entry name" value="HTH_TetR"/>
</dbReference>
<evidence type="ECO:0000256" key="3">
    <source>
        <dbReference type="ARBA" id="ARBA00023163"/>
    </source>
</evidence>
<comment type="caution">
    <text evidence="6">The sequence shown here is derived from an EMBL/GenBank/DDBJ whole genome shotgun (WGS) entry which is preliminary data.</text>
</comment>
<dbReference type="PROSITE" id="PS50977">
    <property type="entry name" value="HTH_TETR_2"/>
    <property type="match status" value="1"/>
</dbReference>
<keyword evidence="1" id="KW-0805">Transcription regulation</keyword>
<dbReference type="GO" id="GO:0003700">
    <property type="term" value="F:DNA-binding transcription factor activity"/>
    <property type="evidence" value="ECO:0007669"/>
    <property type="project" value="TreeGrafter"/>
</dbReference>
<feature type="domain" description="HTH tetR-type" evidence="5">
    <location>
        <begin position="13"/>
        <end position="73"/>
    </location>
</feature>
<evidence type="ECO:0000259" key="5">
    <source>
        <dbReference type="PROSITE" id="PS50977"/>
    </source>
</evidence>
<dbReference type="AlphaFoldDB" id="A0A4R6SMJ3"/>
<keyword evidence="7" id="KW-1185">Reference proteome</keyword>
<dbReference type="InterPro" id="IPR023772">
    <property type="entry name" value="DNA-bd_HTH_TetR-type_CS"/>
</dbReference>
<dbReference type="Proteomes" id="UP000295444">
    <property type="component" value="Unassembled WGS sequence"/>
</dbReference>
<evidence type="ECO:0000256" key="1">
    <source>
        <dbReference type="ARBA" id="ARBA00023015"/>
    </source>
</evidence>
<name>A0A4R6SMJ3_LABRH</name>
<keyword evidence="2 4" id="KW-0238">DNA-binding</keyword>
<organism evidence="6 7">
    <name type="scientific">Labedaea rhizosphaerae</name>
    <dbReference type="NCBI Taxonomy" id="598644"/>
    <lineage>
        <taxon>Bacteria</taxon>
        <taxon>Bacillati</taxon>
        <taxon>Actinomycetota</taxon>
        <taxon>Actinomycetes</taxon>
        <taxon>Pseudonocardiales</taxon>
        <taxon>Pseudonocardiaceae</taxon>
        <taxon>Labedaea</taxon>
    </lineage>
</organism>